<comment type="caution">
    <text evidence="2">The sequence shown here is derived from an EMBL/GenBank/DDBJ whole genome shotgun (WGS) entry which is preliminary data.</text>
</comment>
<dbReference type="EMBL" id="RWJN01000156">
    <property type="protein sequence ID" value="TCD65945.1"/>
    <property type="molecule type" value="Genomic_DNA"/>
</dbReference>
<evidence type="ECO:0000313" key="2">
    <source>
        <dbReference type="EMBL" id="TCD65945.1"/>
    </source>
</evidence>
<feature type="compositionally biased region" description="Acidic residues" evidence="1">
    <location>
        <begin position="52"/>
        <end position="63"/>
    </location>
</feature>
<dbReference type="AlphaFoldDB" id="A0A4R0RJ92"/>
<feature type="region of interest" description="Disordered" evidence="1">
    <location>
        <begin position="30"/>
        <end position="71"/>
    </location>
</feature>
<evidence type="ECO:0000256" key="1">
    <source>
        <dbReference type="SAM" id="MobiDB-lite"/>
    </source>
</evidence>
<protein>
    <submittedName>
        <fullName evidence="2">Uncharacterized protein</fullName>
    </submittedName>
</protein>
<proteinExistence type="predicted"/>
<gene>
    <name evidence="2" type="ORF">EIP91_001975</name>
</gene>
<accession>A0A4R0RJ92</accession>
<evidence type="ECO:0000313" key="3">
    <source>
        <dbReference type="Proteomes" id="UP000292702"/>
    </source>
</evidence>
<dbReference type="Proteomes" id="UP000292702">
    <property type="component" value="Unassembled WGS sequence"/>
</dbReference>
<organism evidence="2 3">
    <name type="scientific">Steccherinum ochraceum</name>
    <dbReference type="NCBI Taxonomy" id="92696"/>
    <lineage>
        <taxon>Eukaryota</taxon>
        <taxon>Fungi</taxon>
        <taxon>Dikarya</taxon>
        <taxon>Basidiomycota</taxon>
        <taxon>Agaricomycotina</taxon>
        <taxon>Agaricomycetes</taxon>
        <taxon>Polyporales</taxon>
        <taxon>Steccherinaceae</taxon>
        <taxon>Steccherinum</taxon>
    </lineage>
</organism>
<sequence length="71" mass="7725">MHIHPSLPSSTYSCAHILDTFGLAFSSSVSLSANTPKSTPRRPVLKCRDDNGESDAQSEEEEAFETKNLKG</sequence>
<name>A0A4R0RJ92_9APHY</name>
<keyword evidence="3" id="KW-1185">Reference proteome</keyword>
<reference evidence="2 3" key="1">
    <citation type="submission" date="2018-11" db="EMBL/GenBank/DDBJ databases">
        <title>Genome assembly of Steccherinum ochraceum LE-BIN_3174, the white-rot fungus of the Steccherinaceae family (The Residual Polyporoid clade, Polyporales, Basidiomycota).</title>
        <authorList>
            <person name="Fedorova T.V."/>
            <person name="Glazunova O.A."/>
            <person name="Landesman E.O."/>
            <person name="Moiseenko K.V."/>
            <person name="Psurtseva N.V."/>
            <person name="Savinova O.S."/>
            <person name="Shakhova N.V."/>
            <person name="Tyazhelova T.V."/>
            <person name="Vasina D.V."/>
        </authorList>
    </citation>
    <scope>NUCLEOTIDE SEQUENCE [LARGE SCALE GENOMIC DNA]</scope>
    <source>
        <strain evidence="2 3">LE-BIN_3174</strain>
    </source>
</reference>